<reference evidence="16" key="1">
    <citation type="submission" date="2019-12" db="EMBL/GenBank/DDBJ databases">
        <title>Genome sequencing and annotation of Brassica cretica.</title>
        <authorList>
            <person name="Studholme D.J."/>
            <person name="Sarris P.F."/>
        </authorList>
    </citation>
    <scope>NUCLEOTIDE SEQUENCE</scope>
    <source>
        <strain evidence="16">PFS-102/07</strain>
        <tissue evidence="16">Leaf</tissue>
    </source>
</reference>
<dbReference type="GO" id="GO:0042644">
    <property type="term" value="C:chloroplast nucleoid"/>
    <property type="evidence" value="ECO:0007669"/>
    <property type="project" value="UniProtKB-SubCell"/>
</dbReference>
<dbReference type="PANTHER" id="PTHR31451:SF64">
    <property type="entry name" value="MANNAN ENDO-1,4-BETA-MANNOSIDASE 7"/>
    <property type="match status" value="1"/>
</dbReference>
<evidence type="ECO:0000256" key="7">
    <source>
        <dbReference type="ARBA" id="ARBA00022525"/>
    </source>
</evidence>
<dbReference type="GO" id="GO:0000272">
    <property type="term" value="P:polysaccharide catabolic process"/>
    <property type="evidence" value="ECO:0007669"/>
    <property type="project" value="InterPro"/>
</dbReference>
<comment type="subcellular location">
    <subcellularLocation>
        <location evidence="2">Plastid</location>
        <location evidence="2">Chloroplast stroma</location>
        <location evidence="2">Chloroplast nucleoid</location>
    </subcellularLocation>
    <subcellularLocation>
        <location evidence="3">Secreted</location>
    </subcellularLocation>
</comment>
<evidence type="ECO:0000259" key="15">
    <source>
        <dbReference type="PROSITE" id="PS51713"/>
    </source>
</evidence>
<evidence type="ECO:0000256" key="3">
    <source>
        <dbReference type="ARBA" id="ARBA00004613"/>
    </source>
</evidence>
<dbReference type="InterPro" id="IPR009019">
    <property type="entry name" value="KH_sf_prok-type"/>
</dbReference>
<dbReference type="NCBIfam" id="TIGR00231">
    <property type="entry name" value="small_GTP"/>
    <property type="match status" value="1"/>
</dbReference>
<dbReference type="Gene3D" id="3.40.50.300">
    <property type="entry name" value="P-loop containing nucleotide triphosphate hydrolases"/>
    <property type="match status" value="1"/>
</dbReference>
<sequence length="938" mass="106050">MAASPNIPPTLSRYKFFSTSVVENPNFSPHHHNIDNRRRRLIKSHLQAQNNTTAISYGGPRTELASSKKLWIRQQRSFSETEVEQGQLGDDEEEELEASLLSLSVKPDRNMALLDDYEMEELGHTPPDTNHRSGYVAVVGMPNVGKSTLSNQMIGQKISIVTDKPQTTRHRILGICSSPDYQMILYDTPGVIEKKMHRLDTMMMKNVRDAAINADCVVILVDACKTPANIDQVLKEGLGDLEKRPPMLLVMNKKDLIKPGEIAKKLEWYEKFTDVDEVIPVSAKYGHGVEDVKEWILSKLPFGPPYYPKDIVSEHPERFFVAEIVREKIFMQYRNEVPYSCQVNVLSYKTRPAAKDFIQVEVVVDKNSQKIILIGKEGKALKTLATAARLDIEDFLQKKVFLEVEVKVKENWRQDEGLLKYYGYGGQIRAIYLKLGVDASSRDGFVRTKGVQFSLNGYPYYANGFNAYWLMYVASDPIQRPKISAAFQEASSHGLTVARTWAFSDGGYRPLQYSPGSYNEDMFQGLDFAIAEARKHGIKIILSFANNYVSFGGKKQYVDWARSQGRPVSSEDDFFTDSLVKDFYKNHIKAVLNRFNTFTKVQYKDDPTIMAWELMNEPRCPSDPTGRTIQAWITEMAAHVKSLDSNHLLEAGLEGFYGQSSPQSKTLNPPGQFGTDFIANNRIPGIDFVTAHSYPDEWFVDASEQFQMEFLNKWLDAHIQDAQNILRKPIILAEFGKSTKKAGYSPAQRDVVFNTVYTKIYESAKRGGAAAGGLFWQLLVNGMDNFQDGFVDASEQFQMEFLNKWLDAHIQDAQNILRKPIILAEFGKSTKKAGYSPAQRDVVFNTVYTKIYESAKRGGAAAGGLFWQLLVNGMDNFQDGYGIILGQSSSTVNVIAQQSRKLTLIRKIFARMINVEKWKRARGYGPVREGGDNHNIPN</sequence>
<dbReference type="InterPro" id="IPR015946">
    <property type="entry name" value="KH_dom-like_a/b"/>
</dbReference>
<dbReference type="Pfam" id="PF07650">
    <property type="entry name" value="KH_2"/>
    <property type="match status" value="1"/>
</dbReference>
<dbReference type="NCBIfam" id="TIGR00436">
    <property type="entry name" value="era"/>
    <property type="match status" value="1"/>
</dbReference>
<keyword evidence="7" id="KW-0964">Secreted</keyword>
<dbReference type="GO" id="GO:0016985">
    <property type="term" value="F:mannan endo-1,4-beta-mannosidase activity"/>
    <property type="evidence" value="ECO:0007669"/>
    <property type="project" value="UniProtKB-EC"/>
</dbReference>
<dbReference type="GO" id="GO:0005576">
    <property type="term" value="C:extracellular region"/>
    <property type="evidence" value="ECO:0007669"/>
    <property type="project" value="UniProtKB-SubCell"/>
</dbReference>
<name>A0A8S9J1Q7_BRACR</name>
<evidence type="ECO:0000256" key="2">
    <source>
        <dbReference type="ARBA" id="ARBA00004595"/>
    </source>
</evidence>
<feature type="domain" description="Era-type G" evidence="15">
    <location>
        <begin position="132"/>
        <end position="302"/>
    </location>
</feature>
<dbReference type="HAMAP" id="MF_00367">
    <property type="entry name" value="GTPase_Era"/>
    <property type="match status" value="1"/>
</dbReference>
<dbReference type="PROSITE" id="PS51713">
    <property type="entry name" value="G_ERA"/>
    <property type="match status" value="1"/>
</dbReference>
<dbReference type="InterPro" id="IPR045053">
    <property type="entry name" value="MAN-like"/>
</dbReference>
<dbReference type="EC" id="3.2.1.78" evidence="6"/>
<comment type="similarity">
    <text evidence="5 14">Belongs to the TRAFAC class TrmE-Era-EngA-EngB-Septin-like GTPase superfamily. Era GTPase family.</text>
</comment>
<keyword evidence="10" id="KW-0694">RNA-binding</keyword>
<comment type="caution">
    <text evidence="16">The sequence shown here is derived from an EMBL/GenBank/DDBJ whole genome shotgun (WGS) entry which is preliminary data.</text>
</comment>
<dbReference type="InterPro" id="IPR001547">
    <property type="entry name" value="Glyco_hydro_5"/>
</dbReference>
<evidence type="ECO:0000256" key="8">
    <source>
        <dbReference type="ARBA" id="ARBA00022741"/>
    </source>
</evidence>
<dbReference type="InterPro" id="IPR006073">
    <property type="entry name" value="GTP-bd"/>
</dbReference>
<evidence type="ECO:0000256" key="14">
    <source>
        <dbReference type="PROSITE-ProRule" id="PRU01050"/>
    </source>
</evidence>
<dbReference type="Gene3D" id="3.30.300.20">
    <property type="match status" value="1"/>
</dbReference>
<feature type="region of interest" description="G5" evidence="14">
    <location>
        <begin position="281"/>
        <end position="283"/>
    </location>
</feature>
<keyword evidence="11 14" id="KW-0342">GTP-binding</keyword>
<evidence type="ECO:0000313" key="16">
    <source>
        <dbReference type="EMBL" id="KAF2576390.1"/>
    </source>
</evidence>
<evidence type="ECO:0000256" key="12">
    <source>
        <dbReference type="ARBA" id="ARBA00023295"/>
    </source>
</evidence>
<keyword evidence="12" id="KW-0326">Glycosidase</keyword>
<dbReference type="PANTHER" id="PTHR31451">
    <property type="match status" value="1"/>
</dbReference>
<dbReference type="SUPFAM" id="SSF52540">
    <property type="entry name" value="P-loop containing nucleoside triphosphate hydrolases"/>
    <property type="match status" value="1"/>
</dbReference>
<keyword evidence="8 14" id="KW-0547">Nucleotide-binding</keyword>
<evidence type="ECO:0000256" key="6">
    <source>
        <dbReference type="ARBA" id="ARBA00012706"/>
    </source>
</evidence>
<feature type="region of interest" description="G1" evidence="14">
    <location>
        <begin position="140"/>
        <end position="147"/>
    </location>
</feature>
<evidence type="ECO:0000256" key="9">
    <source>
        <dbReference type="ARBA" id="ARBA00022801"/>
    </source>
</evidence>
<evidence type="ECO:0000256" key="5">
    <source>
        <dbReference type="ARBA" id="ARBA00007921"/>
    </source>
</evidence>
<comment type="catalytic activity">
    <reaction evidence="1">
        <text>Random hydrolysis of (1-&gt;4)-beta-D-mannosidic linkages in mannans, galactomannans and glucomannans.</text>
        <dbReference type="EC" id="3.2.1.78"/>
    </reaction>
</comment>
<dbReference type="GO" id="GO:0003723">
    <property type="term" value="F:RNA binding"/>
    <property type="evidence" value="ECO:0007669"/>
    <property type="project" value="UniProtKB-KW"/>
</dbReference>
<feature type="region of interest" description="G2" evidence="14">
    <location>
        <begin position="166"/>
        <end position="170"/>
    </location>
</feature>
<dbReference type="FunFam" id="3.30.300.20:FF:000003">
    <property type="entry name" value="GTPase Era"/>
    <property type="match status" value="1"/>
</dbReference>
<proteinExistence type="inferred from homology"/>
<feature type="region of interest" description="G3" evidence="14">
    <location>
        <begin position="187"/>
        <end position="190"/>
    </location>
</feature>
<dbReference type="CDD" id="cd22534">
    <property type="entry name" value="KH-II_Era"/>
    <property type="match status" value="1"/>
</dbReference>
<comment type="similarity">
    <text evidence="4">Belongs to the glycosyl hydrolase 5 (cellulase A) family.</text>
</comment>
<dbReference type="InterPro" id="IPR004044">
    <property type="entry name" value="KH_dom_type_2"/>
</dbReference>
<organism evidence="16">
    <name type="scientific">Brassica cretica</name>
    <name type="common">Mustard</name>
    <dbReference type="NCBI Taxonomy" id="69181"/>
    <lineage>
        <taxon>Eukaryota</taxon>
        <taxon>Viridiplantae</taxon>
        <taxon>Streptophyta</taxon>
        <taxon>Embryophyta</taxon>
        <taxon>Tracheophyta</taxon>
        <taxon>Spermatophyta</taxon>
        <taxon>Magnoliopsida</taxon>
        <taxon>eudicotyledons</taxon>
        <taxon>Gunneridae</taxon>
        <taxon>Pentapetalae</taxon>
        <taxon>rosids</taxon>
        <taxon>malvids</taxon>
        <taxon>Brassicales</taxon>
        <taxon>Brassicaceae</taxon>
        <taxon>Brassiceae</taxon>
        <taxon>Brassica</taxon>
    </lineage>
</organism>
<dbReference type="GO" id="GO:0005525">
    <property type="term" value="F:GTP binding"/>
    <property type="evidence" value="ECO:0007669"/>
    <property type="project" value="UniProtKB-UniRule"/>
</dbReference>
<dbReference type="AlphaFoldDB" id="A0A8S9J1Q7"/>
<dbReference type="NCBIfam" id="NF000908">
    <property type="entry name" value="PRK00089.1"/>
    <property type="match status" value="1"/>
</dbReference>
<dbReference type="Gene3D" id="3.20.20.80">
    <property type="entry name" value="Glycosidases"/>
    <property type="match status" value="2"/>
</dbReference>
<keyword evidence="9" id="KW-0378">Hydrolase</keyword>
<protein>
    <recommendedName>
        <fullName evidence="6">mannan endo-1,4-beta-mannosidase</fullName>
        <ecNumber evidence="6">3.2.1.78</ecNumber>
    </recommendedName>
</protein>
<dbReference type="EMBL" id="QGKY02001015">
    <property type="protein sequence ID" value="KAF2576390.1"/>
    <property type="molecule type" value="Genomic_DNA"/>
</dbReference>
<evidence type="ECO:0000256" key="13">
    <source>
        <dbReference type="ARBA" id="ARBA00057494"/>
    </source>
</evidence>
<dbReference type="CDD" id="cd04163">
    <property type="entry name" value="Era"/>
    <property type="match status" value="1"/>
</dbReference>
<dbReference type="FunFam" id="3.20.20.80:FF:000012">
    <property type="entry name" value="Mannan endo-1,4-beta-mannosidase 6"/>
    <property type="match status" value="1"/>
</dbReference>
<feature type="region of interest" description="G4" evidence="14">
    <location>
        <begin position="252"/>
        <end position="255"/>
    </location>
</feature>
<dbReference type="InterPro" id="IPR030388">
    <property type="entry name" value="G_ERA_dom"/>
</dbReference>
<comment type="function">
    <text evidence="13">Nuclear genome-encoded probable GTPase involved in ribosome biogenesis in chloroplasts. Plays a role in 16S rRNA maturation in plastids and may contribute to the assembly of the small (30S) ribosomal subunit.</text>
</comment>
<evidence type="ECO:0000256" key="11">
    <source>
        <dbReference type="ARBA" id="ARBA00023134"/>
    </source>
</evidence>
<dbReference type="Pfam" id="PF26410">
    <property type="entry name" value="GH5_mannosidase"/>
    <property type="match status" value="1"/>
</dbReference>
<dbReference type="InterPro" id="IPR005225">
    <property type="entry name" value="Small_GTP-bd"/>
</dbReference>
<gene>
    <name evidence="16" type="ORF">F2Q70_00000789</name>
</gene>
<evidence type="ECO:0000256" key="1">
    <source>
        <dbReference type="ARBA" id="ARBA00001678"/>
    </source>
</evidence>
<dbReference type="InterPro" id="IPR027417">
    <property type="entry name" value="P-loop_NTPase"/>
</dbReference>
<dbReference type="Pfam" id="PF01926">
    <property type="entry name" value="MMR_HSR1"/>
    <property type="match status" value="1"/>
</dbReference>
<dbReference type="SUPFAM" id="SSF51445">
    <property type="entry name" value="(Trans)glycosidases"/>
    <property type="match status" value="2"/>
</dbReference>
<accession>A0A8S9J1Q7</accession>
<dbReference type="SUPFAM" id="SSF54814">
    <property type="entry name" value="Prokaryotic type KH domain (KH-domain type II)"/>
    <property type="match status" value="1"/>
</dbReference>
<dbReference type="InterPro" id="IPR005662">
    <property type="entry name" value="GTPase_Era-like"/>
</dbReference>
<evidence type="ECO:0000256" key="4">
    <source>
        <dbReference type="ARBA" id="ARBA00005641"/>
    </source>
</evidence>
<dbReference type="InterPro" id="IPR017853">
    <property type="entry name" value="GH"/>
</dbReference>
<dbReference type="FunFam" id="3.40.50.300:FF:000094">
    <property type="entry name" value="GTPase Era"/>
    <property type="match status" value="1"/>
</dbReference>
<evidence type="ECO:0000256" key="10">
    <source>
        <dbReference type="ARBA" id="ARBA00022884"/>
    </source>
</evidence>